<protein>
    <submittedName>
        <fullName evidence="1">Pyridoxine biosynthesis protein</fullName>
        <ecNumber evidence="1">2.3.1.12</ecNumber>
    </submittedName>
</protein>
<comment type="caution">
    <text evidence="1">The sequence shown here is derived from an EMBL/GenBank/DDBJ whole genome shotgun (WGS) entry which is preliminary data.</text>
</comment>
<dbReference type="Proteomes" id="UP001320706">
    <property type="component" value="Unassembled WGS sequence"/>
</dbReference>
<evidence type="ECO:0000313" key="1">
    <source>
        <dbReference type="EMBL" id="KAK8200944.1"/>
    </source>
</evidence>
<keyword evidence="1" id="KW-0012">Acyltransferase</keyword>
<keyword evidence="2" id="KW-1185">Reference proteome</keyword>
<gene>
    <name evidence="1" type="primary">PDX1</name>
    <name evidence="1" type="ORF">M8818_006263</name>
</gene>
<organism evidence="1 2">
    <name type="scientific">Zalaria obscura</name>
    <dbReference type="NCBI Taxonomy" id="2024903"/>
    <lineage>
        <taxon>Eukaryota</taxon>
        <taxon>Fungi</taxon>
        <taxon>Dikarya</taxon>
        <taxon>Ascomycota</taxon>
        <taxon>Pezizomycotina</taxon>
        <taxon>Dothideomycetes</taxon>
        <taxon>Dothideomycetidae</taxon>
        <taxon>Dothideales</taxon>
        <taxon>Zalariaceae</taxon>
        <taxon>Zalaria</taxon>
    </lineage>
</organism>
<sequence length="455" mass="48056">MSSIASTCRLTARLANSHLQRQAARRGFRAAAVNNAAQNFTMPALSPTMTEGKIASWKVKEGDSFSAGDVLLEIETDKAQMDVEAQDDGVMFKIFEQDSANTVQVGKRIAVLAEPGDDLSSLEVPAEESSASGGQPARKDRPTPQVETAGGIDTTESSPSASEAPPSSKPNADAAAGGAADTTPATQEKGGKSAGRAQKQKYPLYPSVQHLLHEKGLSKEDADKIPATGPGGRLLKGDVLAYLGRIAKDYPAEQSKRLEKLGHLDLSNIQINVPKKVDTAKPAEAAKPAPPVDVEIALPISLTAVIATQKRVQDTLGINLPLSTFIARASELANEELPLSKNHKPTADDLFNSVLGLDKVGAKTSRGNYMPQIIGFPEAPVAARRAPARKADIIDLLSSKPAAPKKASRVLGAANAAAPHNVFSVTAPKGDERRAQTYLERMKLVLEAEPGRLVL</sequence>
<proteinExistence type="predicted"/>
<name>A0ACC3SAJ7_9PEZI</name>
<evidence type="ECO:0000313" key="2">
    <source>
        <dbReference type="Proteomes" id="UP001320706"/>
    </source>
</evidence>
<keyword evidence="1" id="KW-0808">Transferase</keyword>
<reference evidence="1" key="1">
    <citation type="submission" date="2024-02" db="EMBL/GenBank/DDBJ databases">
        <title>Metagenome Assembled Genome of Zalaria obscura JY119.</title>
        <authorList>
            <person name="Vighnesh L."/>
            <person name="Jagadeeshwari U."/>
            <person name="Venkata Ramana C."/>
            <person name="Sasikala C."/>
        </authorList>
    </citation>
    <scope>NUCLEOTIDE SEQUENCE</scope>
    <source>
        <strain evidence="1">JY119</strain>
    </source>
</reference>
<dbReference type="EC" id="2.3.1.12" evidence="1"/>
<dbReference type="EMBL" id="JAMKPW020000038">
    <property type="protein sequence ID" value="KAK8200944.1"/>
    <property type="molecule type" value="Genomic_DNA"/>
</dbReference>
<accession>A0ACC3SAJ7</accession>